<reference evidence="1 2" key="1">
    <citation type="journal article" date="2005" name="Nucleic Acids Res.">
        <title>Genomic blueprint of Hahella chejuensis, a marine microbe producing an algicidal agent.</title>
        <authorList>
            <person name="Jeong H."/>
            <person name="Yim J.H."/>
            <person name="Lee C."/>
            <person name="Choi S.-H."/>
            <person name="Park Y.K."/>
            <person name="Yoon S.H."/>
            <person name="Hur C.-G."/>
            <person name="Kang H.-Y."/>
            <person name="Kim D."/>
            <person name="Lee H.H."/>
            <person name="Park K.H."/>
            <person name="Park S.-H."/>
            <person name="Park H.-S."/>
            <person name="Lee H.K."/>
            <person name="Oh T.K."/>
            <person name="Kim J.F."/>
        </authorList>
    </citation>
    <scope>NUCLEOTIDE SEQUENCE [LARGE SCALE GENOMIC DNA]</scope>
    <source>
        <strain evidence="1 2">KCTC 2396</strain>
    </source>
</reference>
<dbReference type="HOGENOM" id="CLU_2117590_0_0_6"/>
<dbReference type="KEGG" id="hch:HCH_07009"/>
<dbReference type="GO" id="GO:0003677">
    <property type="term" value="F:DNA binding"/>
    <property type="evidence" value="ECO:0007669"/>
    <property type="project" value="InterPro"/>
</dbReference>
<dbReference type="OrthoDB" id="2222263at2"/>
<protein>
    <recommendedName>
        <fullName evidence="3">HTH cro/C1-type domain-containing protein</fullName>
    </recommendedName>
</protein>
<dbReference type="InterPro" id="IPR010982">
    <property type="entry name" value="Lambda_DNA-bd_dom_sf"/>
</dbReference>
<organism evidence="1 2">
    <name type="scientific">Hahella chejuensis (strain KCTC 2396)</name>
    <dbReference type="NCBI Taxonomy" id="349521"/>
    <lineage>
        <taxon>Bacteria</taxon>
        <taxon>Pseudomonadati</taxon>
        <taxon>Pseudomonadota</taxon>
        <taxon>Gammaproteobacteria</taxon>
        <taxon>Oceanospirillales</taxon>
        <taxon>Hahellaceae</taxon>
        <taxon>Hahella</taxon>
    </lineage>
</organism>
<dbReference type="AlphaFoldDB" id="Q2S6V0"/>
<name>Q2S6V0_HAHCH</name>
<keyword evidence="2" id="KW-1185">Reference proteome</keyword>
<dbReference type="Proteomes" id="UP000000238">
    <property type="component" value="Chromosome"/>
</dbReference>
<evidence type="ECO:0008006" key="3">
    <source>
        <dbReference type="Google" id="ProtNLM"/>
    </source>
</evidence>
<dbReference type="STRING" id="349521.HCH_07009"/>
<gene>
    <name evidence="1" type="ordered locus">HCH_07009</name>
</gene>
<dbReference type="RefSeq" id="WP_011400674.1">
    <property type="nucleotide sequence ID" value="NC_007645.1"/>
</dbReference>
<dbReference type="Gene3D" id="1.10.260.40">
    <property type="entry name" value="lambda repressor-like DNA-binding domains"/>
    <property type="match status" value="1"/>
</dbReference>
<dbReference type="EMBL" id="CP000155">
    <property type="protein sequence ID" value="ABC33624.1"/>
    <property type="molecule type" value="Genomic_DNA"/>
</dbReference>
<proteinExistence type="predicted"/>
<dbReference type="SUPFAM" id="SSF47413">
    <property type="entry name" value="lambda repressor-like DNA-binding domains"/>
    <property type="match status" value="1"/>
</dbReference>
<evidence type="ECO:0000313" key="1">
    <source>
        <dbReference type="EMBL" id="ABC33624.1"/>
    </source>
</evidence>
<sequence length="114" mass="13193">MIPELFHDDVQFDREGFKLRLRQAQEYYGYTQQQVPDAIGVQRSKYAKWVLTERSELPGLGELTKLCVLYQQWPIWFLAGVQGPSRHKGQQLLQDVTCLRAGTATEIFNTWSAC</sequence>
<evidence type="ECO:0000313" key="2">
    <source>
        <dbReference type="Proteomes" id="UP000000238"/>
    </source>
</evidence>
<accession>Q2S6V0</accession>